<comment type="function">
    <text evidence="8">Phosphorylation of dTMP to form dTDP in both de novo and salvage pathways of dTTP synthesis.</text>
</comment>
<keyword evidence="6 8" id="KW-0067">ATP-binding</keyword>
<dbReference type="PANTHER" id="PTHR10344:SF4">
    <property type="entry name" value="UMP-CMP KINASE 2, MITOCHONDRIAL"/>
    <property type="match status" value="1"/>
</dbReference>
<sequence length="228" mass="26187">MNQGAFFVIEGIDGSGKGTQTKMLFSRLKKMRALVKMISFPQYNTPSAHFVEKYLRGEYGDAVNMDPRLSSVFYAADRFDGSFTIQKWLKQGAVVIADRYLASNLGHQGSKIKDLRARKKFMQWVYDFEYNLLGIPKPNINIFLDVPPRIASRFIDMKADRSHLRGKKRDMHEGSLSHLKRAHSTYHTAVSLYPKDFIVVDCAPRGRLMSLTEIHEKIFSIITKQLHL</sequence>
<accession>A0A2M6WIQ7</accession>
<dbReference type="GO" id="GO:0005829">
    <property type="term" value="C:cytosol"/>
    <property type="evidence" value="ECO:0007669"/>
    <property type="project" value="TreeGrafter"/>
</dbReference>
<dbReference type="PANTHER" id="PTHR10344">
    <property type="entry name" value="THYMIDYLATE KINASE"/>
    <property type="match status" value="1"/>
</dbReference>
<comment type="similarity">
    <text evidence="1 8">Belongs to the thymidylate kinase family.</text>
</comment>
<dbReference type="AlphaFoldDB" id="A0A2M6WIQ7"/>
<evidence type="ECO:0000256" key="2">
    <source>
        <dbReference type="ARBA" id="ARBA00022679"/>
    </source>
</evidence>
<organism evidence="10 11">
    <name type="scientific">Candidatus Harrisonbacteria bacterium CG10_big_fil_rev_8_21_14_0_10_42_17</name>
    <dbReference type="NCBI Taxonomy" id="1974584"/>
    <lineage>
        <taxon>Bacteria</taxon>
        <taxon>Candidatus Harrisoniibacteriota</taxon>
    </lineage>
</organism>
<evidence type="ECO:0000256" key="4">
    <source>
        <dbReference type="ARBA" id="ARBA00022741"/>
    </source>
</evidence>
<comment type="caution">
    <text evidence="8">Lacks conserved residue(s) required for the propagation of feature annotation.</text>
</comment>
<evidence type="ECO:0000313" key="11">
    <source>
        <dbReference type="Proteomes" id="UP000228635"/>
    </source>
</evidence>
<dbReference type="InterPro" id="IPR039430">
    <property type="entry name" value="Thymidylate_kin-like_dom"/>
</dbReference>
<keyword evidence="4 8" id="KW-0547">Nucleotide-binding</keyword>
<keyword evidence="2 8" id="KW-0808">Transferase</keyword>
<dbReference type="GO" id="GO:0005524">
    <property type="term" value="F:ATP binding"/>
    <property type="evidence" value="ECO:0007669"/>
    <property type="project" value="UniProtKB-UniRule"/>
</dbReference>
<comment type="caution">
    <text evidence="10">The sequence shown here is derived from an EMBL/GenBank/DDBJ whole genome shotgun (WGS) entry which is preliminary data.</text>
</comment>
<dbReference type="SUPFAM" id="SSF52540">
    <property type="entry name" value="P-loop containing nucleoside triphosphate hydrolases"/>
    <property type="match status" value="1"/>
</dbReference>
<dbReference type="GO" id="GO:0006233">
    <property type="term" value="P:dTDP biosynthetic process"/>
    <property type="evidence" value="ECO:0007669"/>
    <property type="project" value="InterPro"/>
</dbReference>
<dbReference type="Proteomes" id="UP000228635">
    <property type="component" value="Unassembled WGS sequence"/>
</dbReference>
<evidence type="ECO:0000256" key="8">
    <source>
        <dbReference type="HAMAP-Rule" id="MF_00165"/>
    </source>
</evidence>
<reference evidence="11" key="1">
    <citation type="submission" date="2017-09" db="EMBL/GenBank/DDBJ databases">
        <title>Depth-based differentiation of microbial function through sediment-hosted aquifers and enrichment of novel symbionts in the deep terrestrial subsurface.</title>
        <authorList>
            <person name="Probst A.J."/>
            <person name="Ladd B."/>
            <person name="Jarett J.K."/>
            <person name="Geller-Mcgrath D.E."/>
            <person name="Sieber C.M.K."/>
            <person name="Emerson J.B."/>
            <person name="Anantharaman K."/>
            <person name="Thomas B.C."/>
            <person name="Malmstrom R."/>
            <person name="Stieglmeier M."/>
            <person name="Klingl A."/>
            <person name="Woyke T."/>
            <person name="Ryan C.M."/>
            <person name="Banfield J.F."/>
        </authorList>
    </citation>
    <scope>NUCLEOTIDE SEQUENCE [LARGE SCALE GENOMIC DNA]</scope>
</reference>
<dbReference type="GO" id="GO:0006235">
    <property type="term" value="P:dTTP biosynthetic process"/>
    <property type="evidence" value="ECO:0007669"/>
    <property type="project" value="UniProtKB-UniRule"/>
</dbReference>
<evidence type="ECO:0000256" key="6">
    <source>
        <dbReference type="ARBA" id="ARBA00022840"/>
    </source>
</evidence>
<dbReference type="InterPro" id="IPR018094">
    <property type="entry name" value="Thymidylate_kinase"/>
</dbReference>
<dbReference type="Pfam" id="PF02223">
    <property type="entry name" value="Thymidylate_kin"/>
    <property type="match status" value="1"/>
</dbReference>
<feature type="domain" description="Thymidylate kinase-like" evidence="9">
    <location>
        <begin position="9"/>
        <end position="203"/>
    </location>
</feature>
<dbReference type="GO" id="GO:0004798">
    <property type="term" value="F:dTMP kinase activity"/>
    <property type="evidence" value="ECO:0007669"/>
    <property type="project" value="UniProtKB-UniRule"/>
</dbReference>
<gene>
    <name evidence="8" type="primary">tmk</name>
    <name evidence="10" type="ORF">COU08_01480</name>
</gene>
<dbReference type="InterPro" id="IPR027417">
    <property type="entry name" value="P-loop_NTPase"/>
</dbReference>
<proteinExistence type="inferred from homology"/>
<evidence type="ECO:0000256" key="3">
    <source>
        <dbReference type="ARBA" id="ARBA00022727"/>
    </source>
</evidence>
<evidence type="ECO:0000259" key="9">
    <source>
        <dbReference type="Pfam" id="PF02223"/>
    </source>
</evidence>
<name>A0A2M6WIQ7_9BACT</name>
<dbReference type="CDD" id="cd01672">
    <property type="entry name" value="TMPK"/>
    <property type="match status" value="1"/>
</dbReference>
<protein>
    <recommendedName>
        <fullName evidence="8">Thymidylate kinase</fullName>
        <ecNumber evidence="8">2.7.4.9</ecNumber>
    </recommendedName>
    <alternativeName>
        <fullName evidence="8">dTMP kinase</fullName>
    </alternativeName>
</protein>
<keyword evidence="5 8" id="KW-0418">Kinase</keyword>
<dbReference type="GO" id="GO:0006227">
    <property type="term" value="P:dUDP biosynthetic process"/>
    <property type="evidence" value="ECO:0007669"/>
    <property type="project" value="TreeGrafter"/>
</dbReference>
<keyword evidence="3 8" id="KW-0545">Nucleotide biosynthesis</keyword>
<dbReference type="EC" id="2.7.4.9" evidence="8"/>
<evidence type="ECO:0000256" key="1">
    <source>
        <dbReference type="ARBA" id="ARBA00009776"/>
    </source>
</evidence>
<evidence type="ECO:0000313" key="10">
    <source>
        <dbReference type="EMBL" id="PIT92649.1"/>
    </source>
</evidence>
<evidence type="ECO:0000256" key="7">
    <source>
        <dbReference type="ARBA" id="ARBA00048743"/>
    </source>
</evidence>
<dbReference type="EMBL" id="PFBA01000013">
    <property type="protein sequence ID" value="PIT92649.1"/>
    <property type="molecule type" value="Genomic_DNA"/>
</dbReference>
<comment type="catalytic activity">
    <reaction evidence="7 8">
        <text>dTMP + ATP = dTDP + ADP</text>
        <dbReference type="Rhea" id="RHEA:13517"/>
        <dbReference type="ChEBI" id="CHEBI:30616"/>
        <dbReference type="ChEBI" id="CHEBI:58369"/>
        <dbReference type="ChEBI" id="CHEBI:63528"/>
        <dbReference type="ChEBI" id="CHEBI:456216"/>
        <dbReference type="EC" id="2.7.4.9"/>
    </reaction>
</comment>
<dbReference type="Gene3D" id="3.40.50.300">
    <property type="entry name" value="P-loop containing nucleotide triphosphate hydrolases"/>
    <property type="match status" value="1"/>
</dbReference>
<evidence type="ECO:0000256" key="5">
    <source>
        <dbReference type="ARBA" id="ARBA00022777"/>
    </source>
</evidence>
<dbReference type="HAMAP" id="MF_00165">
    <property type="entry name" value="Thymidylate_kinase"/>
    <property type="match status" value="1"/>
</dbReference>